<dbReference type="Proteomes" id="UP000094112">
    <property type="component" value="Unassembled WGS sequence"/>
</dbReference>
<evidence type="ECO:0000313" key="2">
    <source>
        <dbReference type="Proteomes" id="UP000094112"/>
    </source>
</evidence>
<dbReference type="GeneID" id="30201271"/>
<dbReference type="RefSeq" id="XP_019040827.1">
    <property type="nucleotide sequence ID" value="XM_019184025.1"/>
</dbReference>
<accession>A0A1E3P8I5</accession>
<keyword evidence="2" id="KW-1185">Reference proteome</keyword>
<gene>
    <name evidence="1" type="ORF">WICANDRAFT_65985</name>
</gene>
<dbReference type="OrthoDB" id="4046837at2759"/>
<organism evidence="1 2">
    <name type="scientific">Wickerhamomyces anomalus (strain ATCC 58044 / CBS 1984 / NCYC 433 / NRRL Y-366-8)</name>
    <name type="common">Yeast</name>
    <name type="synonym">Hansenula anomala</name>
    <dbReference type="NCBI Taxonomy" id="683960"/>
    <lineage>
        <taxon>Eukaryota</taxon>
        <taxon>Fungi</taxon>
        <taxon>Dikarya</taxon>
        <taxon>Ascomycota</taxon>
        <taxon>Saccharomycotina</taxon>
        <taxon>Saccharomycetes</taxon>
        <taxon>Phaffomycetales</taxon>
        <taxon>Wickerhamomycetaceae</taxon>
        <taxon>Wickerhamomyces</taxon>
    </lineage>
</organism>
<evidence type="ECO:0000313" key="1">
    <source>
        <dbReference type="EMBL" id="ODQ61620.1"/>
    </source>
</evidence>
<sequence length="531" mass="60822">MLKQRQLLRQLPHIRSLNFSQRHYSTEISVREKLLKLKESKDIPPSVYSNLLNHNDIITGKEVEIVDEIIDLAKNDSNVTNESRVQLHNFVLKNLVKYDYSLSVVHQSELSDLKGVVDLDSMVEIIKYNPGRVKSSWELFETTMSTIEPDSSEEYQELLSTVLSKLVHGDASEQEDGYIMNESALLRSVFLLKCLKAPSQDLLEKVLARALETDNYQLIQLIGLQSFEQIKNLEPNTNQFVQLWSIWNPSPSSLSKEEIENNLDLWKKLLWRTSEKKESTSPKDNSSHQESFSYLKQLQEQFPKLQVDLTVPKKTDQDSTFQSLANILEESGIFKNPEPKYTPLRVTLLKSYGMSKDGIKTAFQLYHDFISLDKQNVDLYMTTMATSSFYLAVKNNDSRHLMIGEALIPQPIPYKALQAQILGHSSFDIQKSLNLFNDHIKDVSKKVNELGISPATSLIESLITSYLSKKDLQFAHLIHDGAIMNNIITTETAKNRMKAIFKRYGEINGEEDNDKMAVMLKDQVLESLREL</sequence>
<name>A0A1E3P8I5_WICAA</name>
<proteinExistence type="predicted"/>
<dbReference type="EMBL" id="KV454208">
    <property type="protein sequence ID" value="ODQ61620.1"/>
    <property type="molecule type" value="Genomic_DNA"/>
</dbReference>
<protein>
    <submittedName>
        <fullName evidence="1">Uncharacterized protein</fullName>
    </submittedName>
</protein>
<dbReference type="AlphaFoldDB" id="A0A1E3P8I5"/>
<reference evidence="1 2" key="1">
    <citation type="journal article" date="2016" name="Proc. Natl. Acad. Sci. U.S.A.">
        <title>Comparative genomics of biotechnologically important yeasts.</title>
        <authorList>
            <person name="Riley R."/>
            <person name="Haridas S."/>
            <person name="Wolfe K.H."/>
            <person name="Lopes M.R."/>
            <person name="Hittinger C.T."/>
            <person name="Goeker M."/>
            <person name="Salamov A.A."/>
            <person name="Wisecaver J.H."/>
            <person name="Long T.M."/>
            <person name="Calvey C.H."/>
            <person name="Aerts A.L."/>
            <person name="Barry K.W."/>
            <person name="Choi C."/>
            <person name="Clum A."/>
            <person name="Coughlan A.Y."/>
            <person name="Deshpande S."/>
            <person name="Douglass A.P."/>
            <person name="Hanson S.J."/>
            <person name="Klenk H.-P."/>
            <person name="LaButti K.M."/>
            <person name="Lapidus A."/>
            <person name="Lindquist E.A."/>
            <person name="Lipzen A.M."/>
            <person name="Meier-Kolthoff J.P."/>
            <person name="Ohm R.A."/>
            <person name="Otillar R.P."/>
            <person name="Pangilinan J.L."/>
            <person name="Peng Y."/>
            <person name="Rokas A."/>
            <person name="Rosa C.A."/>
            <person name="Scheuner C."/>
            <person name="Sibirny A.A."/>
            <person name="Slot J.C."/>
            <person name="Stielow J.B."/>
            <person name="Sun H."/>
            <person name="Kurtzman C.P."/>
            <person name="Blackwell M."/>
            <person name="Grigoriev I.V."/>
            <person name="Jeffries T.W."/>
        </authorList>
    </citation>
    <scope>NUCLEOTIDE SEQUENCE [LARGE SCALE GENOMIC DNA]</scope>
    <source>
        <strain evidence="2">ATCC 58044 / CBS 1984 / NCYC 433 / NRRL Y-366-8</strain>
    </source>
</reference>